<dbReference type="EMBL" id="AECZ01000021">
    <property type="protein sequence ID" value="EFL50363.1"/>
    <property type="molecule type" value="Genomic_DNA"/>
</dbReference>
<evidence type="ECO:0000256" key="1">
    <source>
        <dbReference type="SAM" id="SignalP"/>
    </source>
</evidence>
<dbReference type="Proteomes" id="UP000006250">
    <property type="component" value="Unassembled WGS sequence"/>
</dbReference>
<comment type="caution">
    <text evidence="2">The sequence shown here is derived from an EMBL/GenBank/DDBJ whole genome shotgun (WGS) entry which is preliminary data.</text>
</comment>
<accession>E1JZ80</accession>
<feature type="signal peptide" evidence="1">
    <location>
        <begin position="1"/>
        <end position="25"/>
    </location>
</feature>
<reference evidence="2 3" key="1">
    <citation type="submission" date="2010-08" db="EMBL/GenBank/DDBJ databases">
        <title>The draft genome of Desulfovibrio fructosovorans JJ.</title>
        <authorList>
            <consortium name="US DOE Joint Genome Institute (JGI-PGF)"/>
            <person name="Lucas S."/>
            <person name="Copeland A."/>
            <person name="Lapidus A."/>
            <person name="Cheng J.-F."/>
            <person name="Bruce D."/>
            <person name="Goodwin L."/>
            <person name="Pitluck S."/>
            <person name="Land M.L."/>
            <person name="Hauser L."/>
            <person name="Chang Y.-J."/>
            <person name="Jeffries C."/>
            <person name="Wall J.D."/>
            <person name="Stahl D.A."/>
            <person name="Arkin A.P."/>
            <person name="Dehal P."/>
            <person name="Stolyar S.M."/>
            <person name="Hazen T.C."/>
            <person name="Woyke T.J."/>
        </authorList>
    </citation>
    <scope>NUCLEOTIDE SEQUENCE [LARGE SCALE GENOMIC DNA]</scope>
    <source>
        <strain evidence="2 3">JJ</strain>
    </source>
</reference>
<feature type="chain" id="PRO_5003148048" description="Lipoprotein" evidence="1">
    <location>
        <begin position="26"/>
        <end position="52"/>
    </location>
</feature>
<dbReference type="PROSITE" id="PS51257">
    <property type="entry name" value="PROKAR_LIPOPROTEIN"/>
    <property type="match status" value="1"/>
</dbReference>
<dbReference type="eggNOG" id="ENOG5032PWA">
    <property type="taxonomic scope" value="Bacteria"/>
</dbReference>
<evidence type="ECO:0000313" key="2">
    <source>
        <dbReference type="EMBL" id="EFL50363.1"/>
    </source>
</evidence>
<keyword evidence="1" id="KW-0732">Signal</keyword>
<evidence type="ECO:0000313" key="3">
    <source>
        <dbReference type="Proteomes" id="UP000006250"/>
    </source>
</evidence>
<dbReference type="AlphaFoldDB" id="E1JZ80"/>
<protein>
    <recommendedName>
        <fullName evidence="4">Lipoprotein</fullName>
    </recommendedName>
</protein>
<organism evidence="2 3">
    <name type="scientific">Solidesulfovibrio fructosivorans JJ]</name>
    <dbReference type="NCBI Taxonomy" id="596151"/>
    <lineage>
        <taxon>Bacteria</taxon>
        <taxon>Pseudomonadati</taxon>
        <taxon>Thermodesulfobacteriota</taxon>
        <taxon>Desulfovibrionia</taxon>
        <taxon>Desulfovibrionales</taxon>
        <taxon>Desulfovibrionaceae</taxon>
        <taxon>Solidesulfovibrio</taxon>
    </lineage>
</organism>
<name>E1JZ80_SOLFR</name>
<keyword evidence="3" id="KW-1185">Reference proteome</keyword>
<dbReference type="STRING" id="596151.DesfrDRAFT_2929"/>
<sequence length="52" mass="5471" precursor="true">MVRSTILLILCALCLLASCSGTRTASNLEVRTTGDARVYGVYTSGSYGGGRR</sequence>
<proteinExistence type="predicted"/>
<evidence type="ECO:0008006" key="4">
    <source>
        <dbReference type="Google" id="ProtNLM"/>
    </source>
</evidence>
<gene>
    <name evidence="2" type="ORF">DesfrDRAFT_2929</name>
</gene>